<dbReference type="InterPro" id="IPR003838">
    <property type="entry name" value="ABC3_permease_C"/>
</dbReference>
<evidence type="ECO:0000256" key="3">
    <source>
        <dbReference type="ARBA" id="ARBA00022692"/>
    </source>
</evidence>
<keyword evidence="4 7" id="KW-1133">Transmembrane helix</keyword>
<keyword evidence="3 7" id="KW-0812">Transmembrane</keyword>
<evidence type="ECO:0000313" key="10">
    <source>
        <dbReference type="EMBL" id="SES66982.1"/>
    </source>
</evidence>
<proteinExistence type="inferred from homology"/>
<sequence length="429" mass="48840">MNKAVLYIRTCLLYIIKNKVRFTLTVSGMVLACFLLTFGYVFIDSYYESNFTRINDYKRTNSIVVTGQMDITTMNNINNLVGGTYASYQRVPGSYIIYSSNNKNINVEIILTNANFTDFLVPVEELSSTTYFKTYLVKGRSIELEDILNGNRVVVIDSVLEYLLFGDHDSIGKYLYIPIREFSNNFSSLRYEPLQIIGVIEASDDSKQKYYEFNKNSSQINTVYNGRVFVPYSIDLFSNYDDMEASSRFISLVYSYLPNYEATFTALDTYLRDYNHSVSAHSYKSIYRDIEFELIETRKTLYLGVLLIIIFSGICIMNTMFFSVKERINEIGIRKSCGASDEDIVIQFIIEGLLYGIIAAIIGIFLALVLVSLVIIYLQEAGYYALLLVIKPSSILISLLTSLVISLIASIIPAIYGSRIKIVDAVRFD</sequence>
<organism evidence="10 11">
    <name type="scientific">Anaerobranca gottschalkii DSM 13577</name>
    <dbReference type="NCBI Taxonomy" id="1120990"/>
    <lineage>
        <taxon>Bacteria</taxon>
        <taxon>Bacillati</taxon>
        <taxon>Bacillota</taxon>
        <taxon>Clostridia</taxon>
        <taxon>Eubacteriales</taxon>
        <taxon>Proteinivoracaceae</taxon>
        <taxon>Anaerobranca</taxon>
    </lineage>
</organism>
<feature type="domain" description="ABC3 transporter permease C-terminal" evidence="8">
    <location>
        <begin position="305"/>
        <end position="420"/>
    </location>
</feature>
<reference evidence="11" key="1">
    <citation type="submission" date="2016-10" db="EMBL/GenBank/DDBJ databases">
        <authorList>
            <person name="Varghese N."/>
            <person name="Submissions S."/>
        </authorList>
    </citation>
    <scope>NUCLEOTIDE SEQUENCE [LARGE SCALE GENOMIC DNA]</scope>
    <source>
        <strain evidence="11">DSM 13577</strain>
    </source>
</reference>
<dbReference type="InterPro" id="IPR025857">
    <property type="entry name" value="MacB_PCD"/>
</dbReference>
<dbReference type="GO" id="GO:0005886">
    <property type="term" value="C:plasma membrane"/>
    <property type="evidence" value="ECO:0007669"/>
    <property type="project" value="UniProtKB-SubCell"/>
</dbReference>
<dbReference type="InterPro" id="IPR010916">
    <property type="entry name" value="TonB_box_CS"/>
</dbReference>
<dbReference type="PANTHER" id="PTHR30572:SF4">
    <property type="entry name" value="ABC TRANSPORTER PERMEASE YTRF"/>
    <property type="match status" value="1"/>
</dbReference>
<dbReference type="PROSITE" id="PS00430">
    <property type="entry name" value="TONB_DEPENDENT_REC_1"/>
    <property type="match status" value="1"/>
</dbReference>
<dbReference type="Pfam" id="PF12704">
    <property type="entry name" value="MacB_PCD"/>
    <property type="match status" value="1"/>
</dbReference>
<dbReference type="EMBL" id="FOIF01000002">
    <property type="protein sequence ID" value="SES66982.1"/>
    <property type="molecule type" value="Genomic_DNA"/>
</dbReference>
<dbReference type="OrthoDB" id="9770036at2"/>
<evidence type="ECO:0000313" key="11">
    <source>
        <dbReference type="Proteomes" id="UP000243819"/>
    </source>
</evidence>
<feature type="domain" description="MacB-like periplasmic core" evidence="9">
    <location>
        <begin position="23"/>
        <end position="233"/>
    </location>
</feature>
<feature type="transmembrane region" description="Helical" evidence="7">
    <location>
        <begin position="353"/>
        <end position="378"/>
    </location>
</feature>
<dbReference type="PROSITE" id="PS51257">
    <property type="entry name" value="PROKAR_LIPOPROTEIN"/>
    <property type="match status" value="1"/>
</dbReference>
<gene>
    <name evidence="10" type="ORF">SAMN03080614_1002133</name>
</gene>
<evidence type="ECO:0000256" key="6">
    <source>
        <dbReference type="ARBA" id="ARBA00038076"/>
    </source>
</evidence>
<evidence type="ECO:0000256" key="2">
    <source>
        <dbReference type="ARBA" id="ARBA00022475"/>
    </source>
</evidence>
<name>A0A1H9YDG3_9FIRM</name>
<feature type="transmembrane region" description="Helical" evidence="7">
    <location>
        <begin position="301"/>
        <end position="324"/>
    </location>
</feature>
<evidence type="ECO:0000256" key="4">
    <source>
        <dbReference type="ARBA" id="ARBA00022989"/>
    </source>
</evidence>
<dbReference type="GO" id="GO:0022857">
    <property type="term" value="F:transmembrane transporter activity"/>
    <property type="evidence" value="ECO:0007669"/>
    <property type="project" value="TreeGrafter"/>
</dbReference>
<keyword evidence="11" id="KW-1185">Reference proteome</keyword>
<accession>A0A1H9YDG3</accession>
<evidence type="ECO:0000256" key="5">
    <source>
        <dbReference type="ARBA" id="ARBA00023136"/>
    </source>
</evidence>
<comment type="subcellular location">
    <subcellularLocation>
        <location evidence="1">Cell membrane</location>
        <topology evidence="1">Multi-pass membrane protein</topology>
    </subcellularLocation>
</comment>
<protein>
    <submittedName>
        <fullName evidence="10">MacB-like core domain-containing protein</fullName>
    </submittedName>
</protein>
<dbReference type="InterPro" id="IPR050250">
    <property type="entry name" value="Macrolide_Exporter_MacB"/>
</dbReference>
<dbReference type="PANTHER" id="PTHR30572">
    <property type="entry name" value="MEMBRANE COMPONENT OF TRANSPORTER-RELATED"/>
    <property type="match status" value="1"/>
</dbReference>
<dbReference type="RefSeq" id="WP_091348288.1">
    <property type="nucleotide sequence ID" value="NZ_FOIF01000002.1"/>
</dbReference>
<feature type="transmembrane region" description="Helical" evidence="7">
    <location>
        <begin position="384"/>
        <end position="412"/>
    </location>
</feature>
<feature type="transmembrane region" description="Helical" evidence="7">
    <location>
        <begin position="20"/>
        <end position="43"/>
    </location>
</feature>
<dbReference type="AlphaFoldDB" id="A0A1H9YDG3"/>
<keyword evidence="2" id="KW-1003">Cell membrane</keyword>
<dbReference type="STRING" id="1120990.SAMN03080614_1002133"/>
<comment type="similarity">
    <text evidence="6">Belongs to the ABC-4 integral membrane protein family.</text>
</comment>
<evidence type="ECO:0000256" key="7">
    <source>
        <dbReference type="SAM" id="Phobius"/>
    </source>
</evidence>
<keyword evidence="5 7" id="KW-0472">Membrane</keyword>
<evidence type="ECO:0000259" key="8">
    <source>
        <dbReference type="Pfam" id="PF02687"/>
    </source>
</evidence>
<dbReference type="Proteomes" id="UP000243819">
    <property type="component" value="Unassembled WGS sequence"/>
</dbReference>
<evidence type="ECO:0000259" key="9">
    <source>
        <dbReference type="Pfam" id="PF12704"/>
    </source>
</evidence>
<dbReference type="Pfam" id="PF02687">
    <property type="entry name" value="FtsX"/>
    <property type="match status" value="1"/>
</dbReference>
<evidence type="ECO:0000256" key="1">
    <source>
        <dbReference type="ARBA" id="ARBA00004651"/>
    </source>
</evidence>